<keyword evidence="1" id="KW-0472">Membrane</keyword>
<evidence type="ECO:0000256" key="1">
    <source>
        <dbReference type="SAM" id="Phobius"/>
    </source>
</evidence>
<comment type="caution">
    <text evidence="2">The sequence shown here is derived from an EMBL/GenBank/DDBJ whole genome shotgun (WGS) entry which is preliminary data.</text>
</comment>
<proteinExistence type="predicted"/>
<protein>
    <submittedName>
        <fullName evidence="2">Uncharacterized protein</fullName>
    </submittedName>
</protein>
<keyword evidence="3" id="KW-1185">Reference proteome</keyword>
<sequence>MQPGREVAETKSSMAAGWDLAFPLVVARWCAPDSYVTAFVVTVAGKERRRFEAERRSGALGDVDDAAKVCVAAVNDAGAGEESCVTYRAPGAGGRPLTAGLVGGALGLLLLAGLATLLCKRRRKKEREAGVSTQADATGGE</sequence>
<evidence type="ECO:0000313" key="2">
    <source>
        <dbReference type="EMBL" id="TNN30628.1"/>
    </source>
</evidence>
<organism evidence="2 3">
    <name type="scientific">Liparis tanakae</name>
    <name type="common">Tanaka's snailfish</name>
    <dbReference type="NCBI Taxonomy" id="230148"/>
    <lineage>
        <taxon>Eukaryota</taxon>
        <taxon>Metazoa</taxon>
        <taxon>Chordata</taxon>
        <taxon>Craniata</taxon>
        <taxon>Vertebrata</taxon>
        <taxon>Euteleostomi</taxon>
        <taxon>Actinopterygii</taxon>
        <taxon>Neopterygii</taxon>
        <taxon>Teleostei</taxon>
        <taxon>Neoteleostei</taxon>
        <taxon>Acanthomorphata</taxon>
        <taxon>Eupercaria</taxon>
        <taxon>Perciformes</taxon>
        <taxon>Cottioidei</taxon>
        <taxon>Cottales</taxon>
        <taxon>Liparidae</taxon>
        <taxon>Liparis</taxon>
    </lineage>
</organism>
<accession>A0A4Z2EP86</accession>
<reference evidence="2 3" key="1">
    <citation type="submission" date="2019-03" db="EMBL/GenBank/DDBJ databases">
        <title>First draft genome of Liparis tanakae, snailfish: a comprehensive survey of snailfish specific genes.</title>
        <authorList>
            <person name="Kim W."/>
            <person name="Song I."/>
            <person name="Jeong J.-H."/>
            <person name="Kim D."/>
            <person name="Kim S."/>
            <person name="Ryu S."/>
            <person name="Song J.Y."/>
            <person name="Lee S.K."/>
        </authorList>
    </citation>
    <scope>NUCLEOTIDE SEQUENCE [LARGE SCALE GENOMIC DNA]</scope>
    <source>
        <tissue evidence="2">Muscle</tissue>
    </source>
</reference>
<dbReference type="Proteomes" id="UP000314294">
    <property type="component" value="Unassembled WGS sequence"/>
</dbReference>
<keyword evidence="1" id="KW-1133">Transmembrane helix</keyword>
<evidence type="ECO:0000313" key="3">
    <source>
        <dbReference type="Proteomes" id="UP000314294"/>
    </source>
</evidence>
<name>A0A4Z2EP86_9TELE</name>
<dbReference type="AlphaFoldDB" id="A0A4Z2EP86"/>
<keyword evidence="1" id="KW-0812">Transmembrane</keyword>
<dbReference type="OrthoDB" id="676979at2759"/>
<gene>
    <name evidence="2" type="ORF">EYF80_059220</name>
</gene>
<feature type="transmembrane region" description="Helical" evidence="1">
    <location>
        <begin position="97"/>
        <end position="119"/>
    </location>
</feature>
<dbReference type="Gene3D" id="1.20.5.900">
    <property type="entry name" value="transmembrane domain of human cd4"/>
    <property type="match status" value="1"/>
</dbReference>
<dbReference type="EMBL" id="SRLO01004279">
    <property type="protein sequence ID" value="TNN30628.1"/>
    <property type="molecule type" value="Genomic_DNA"/>
</dbReference>